<comment type="caution">
    <text evidence="2">The sequence shown here is derived from an EMBL/GenBank/DDBJ whole genome shotgun (WGS) entry which is preliminary data.</text>
</comment>
<name>A0A848LGQ9_9BACT</name>
<dbReference type="AlphaFoldDB" id="A0A848LGQ9"/>
<keyword evidence="3" id="KW-1185">Reference proteome</keyword>
<dbReference type="InterPro" id="IPR012334">
    <property type="entry name" value="Pectin_lyas_fold"/>
</dbReference>
<dbReference type="SMART" id="SM00710">
    <property type="entry name" value="PbH1"/>
    <property type="match status" value="5"/>
</dbReference>
<feature type="signal peptide" evidence="1">
    <location>
        <begin position="1"/>
        <end position="29"/>
    </location>
</feature>
<dbReference type="Gene3D" id="2.160.20.10">
    <property type="entry name" value="Single-stranded right-handed beta-helix, Pectin lyase-like"/>
    <property type="match status" value="1"/>
</dbReference>
<dbReference type="Proteomes" id="UP000518300">
    <property type="component" value="Unassembled WGS sequence"/>
</dbReference>
<dbReference type="RefSeq" id="WP_169345883.1">
    <property type="nucleotide sequence ID" value="NZ_JABBJJ010000072.1"/>
</dbReference>
<reference evidence="2 3" key="1">
    <citation type="submission" date="2020-04" db="EMBL/GenBank/DDBJ databases">
        <title>Draft genome of Pyxidicoccus fallax type strain.</title>
        <authorList>
            <person name="Whitworth D.E."/>
        </authorList>
    </citation>
    <scope>NUCLEOTIDE SEQUENCE [LARGE SCALE GENOMIC DNA]</scope>
    <source>
        <strain evidence="2 3">DSM 14698</strain>
    </source>
</reference>
<keyword evidence="1" id="KW-0732">Signal</keyword>
<evidence type="ECO:0000313" key="3">
    <source>
        <dbReference type="Proteomes" id="UP000518300"/>
    </source>
</evidence>
<evidence type="ECO:0000313" key="2">
    <source>
        <dbReference type="EMBL" id="NMO16595.1"/>
    </source>
</evidence>
<sequence length="415" mass="44080">MSPMCGGREVVARATGLAVLLTVSSAAWADAGGSAALRVRCGDTITRSTRLTHDLACPGTNGPALRVTGAGVVLDLGGHTVRRSGPDTGLSEGILVEADSTVRNGTIRGFSWGYIVDSGQDVRLTRLTFVDNGIAVYNRYGSFTTLTLTDCRVLRNRVGLTSEQDASNGTFVVRTSLFSGNQVVMSANWHDIEVERSTFQSNALVFWCPYGNVTFRSSLLWRNGVVGEVPLGEFGYGACSEARFFDTVIADNGALAPETRRAWEPLNLVIRDSWVVGNGTGLEARVRTLDVRRTQWWDNGSGLWVAEPSDYYPPSLTGEVRDNRFLRNRGDGLLVTYPGTLTVAGNMALGNQGWGINAPGVIDGGGNVARSNGAGDCLGVICAASAGPHLLAGPETEAPVPFIPNGGWVPVESAR</sequence>
<accession>A0A848LGQ9</accession>
<proteinExistence type="predicted"/>
<dbReference type="SUPFAM" id="SSF51126">
    <property type="entry name" value="Pectin lyase-like"/>
    <property type="match status" value="1"/>
</dbReference>
<protein>
    <submittedName>
        <fullName evidence="2">Right-handed parallel beta-helix repeat-containing protein</fullName>
    </submittedName>
</protein>
<dbReference type="InterPro" id="IPR011050">
    <property type="entry name" value="Pectin_lyase_fold/virulence"/>
</dbReference>
<dbReference type="InterPro" id="IPR006626">
    <property type="entry name" value="PbH1"/>
</dbReference>
<evidence type="ECO:0000256" key="1">
    <source>
        <dbReference type="SAM" id="SignalP"/>
    </source>
</evidence>
<gene>
    <name evidence="2" type="ORF">HG543_17270</name>
</gene>
<feature type="chain" id="PRO_5032409110" evidence="1">
    <location>
        <begin position="30"/>
        <end position="415"/>
    </location>
</feature>
<dbReference type="EMBL" id="JABBJJ010000072">
    <property type="protein sequence ID" value="NMO16595.1"/>
    <property type="molecule type" value="Genomic_DNA"/>
</dbReference>
<organism evidence="2 3">
    <name type="scientific">Pyxidicoccus fallax</name>
    <dbReference type="NCBI Taxonomy" id="394095"/>
    <lineage>
        <taxon>Bacteria</taxon>
        <taxon>Pseudomonadati</taxon>
        <taxon>Myxococcota</taxon>
        <taxon>Myxococcia</taxon>
        <taxon>Myxococcales</taxon>
        <taxon>Cystobacterineae</taxon>
        <taxon>Myxococcaceae</taxon>
        <taxon>Pyxidicoccus</taxon>
    </lineage>
</organism>